<dbReference type="EMBL" id="MK072386">
    <property type="protein sequence ID" value="AYV83154.1"/>
    <property type="molecule type" value="Genomic_DNA"/>
</dbReference>
<sequence>MKSILNHSCSCNCHSCKHCSQCENIPCSEIMDQSIWNPDENPTEIIYDPYINDGNFNTFLPPNGLSCGLILNASHPEFKVKPLGEMPVIPFNYSSNNEIIQLINPGLSGNYGAVKFLLDLITDTHIQIHFDHLISPNTRIIVTVERNGGEYQQGFIGVRNGPLNISIVTPLYYGDIIRLYNGNDENLYIHRGGFSMSFS</sequence>
<gene>
    <name evidence="1" type="ORF">Hyperionvirus4_119</name>
</gene>
<organism evidence="1">
    <name type="scientific">Hyperionvirus sp</name>
    <dbReference type="NCBI Taxonomy" id="2487770"/>
    <lineage>
        <taxon>Viruses</taxon>
        <taxon>Varidnaviria</taxon>
        <taxon>Bamfordvirae</taxon>
        <taxon>Nucleocytoviricota</taxon>
        <taxon>Megaviricetes</taxon>
        <taxon>Imitervirales</taxon>
        <taxon>Mimiviridae</taxon>
        <taxon>Klosneuvirinae</taxon>
    </lineage>
</organism>
<proteinExistence type="predicted"/>
<name>A0A3G5A9J4_9VIRU</name>
<protein>
    <submittedName>
        <fullName evidence="1">Uncharacterized protein</fullName>
    </submittedName>
</protein>
<reference evidence="1" key="1">
    <citation type="submission" date="2018-10" db="EMBL/GenBank/DDBJ databases">
        <title>Hidden diversity of soil giant viruses.</title>
        <authorList>
            <person name="Schulz F."/>
            <person name="Alteio L."/>
            <person name="Goudeau D."/>
            <person name="Ryan E.M."/>
            <person name="Malmstrom R.R."/>
            <person name="Blanchard J."/>
            <person name="Woyke T."/>
        </authorList>
    </citation>
    <scope>NUCLEOTIDE SEQUENCE</scope>
    <source>
        <strain evidence="1">HYV1</strain>
    </source>
</reference>
<accession>A0A3G5A9J4</accession>
<evidence type="ECO:0000313" key="1">
    <source>
        <dbReference type="EMBL" id="AYV83154.1"/>
    </source>
</evidence>